<dbReference type="SUPFAM" id="SSF55424">
    <property type="entry name" value="FAD/NAD-linked reductases, dimerisation (C-terminal) domain"/>
    <property type="match status" value="1"/>
</dbReference>
<dbReference type="PRINTS" id="PR00368">
    <property type="entry name" value="FADPNR"/>
</dbReference>
<sequence>MPRGLIIVGASHAGVQLAAKCREMGYQEQITLINGERDLPYQRPPLSKAFLTQNLSPDDILLRPDRFFADANVRLLSGKRCVKIDRRERAVELEDSRRLRYDSLVLAIGARARSLPKSFGAIPHGVVNLRTLDEARFVRDALRSPKQVVIVGGGLIGLEMASTLSSIGCHVSLVEFHGRLMARSCSPGIAEAIEQLHRTAGVNVYLEAGTAEIHAMAGRLHGVTLTNGLRVETDICLFATGASPNIDLAHDAGLACGNGIIVDPFMRTLDPDILAVGDCTTFPSVQLGVPVRLECIQNAHGQAATAAATLVGAPAPYIVPPVFWSNQRLCKFQRVGFLDGVDLTVRREGEAGAFSLWHFSERRLRAVESLNSVHDQALARQLLVKQAPVTPEQVADPQYELRAALLN</sequence>
<keyword evidence="7" id="KW-0223">Dioxygenase</keyword>
<evidence type="ECO:0000259" key="6">
    <source>
        <dbReference type="Pfam" id="PF14759"/>
    </source>
</evidence>
<evidence type="ECO:0000256" key="2">
    <source>
        <dbReference type="ARBA" id="ARBA00022630"/>
    </source>
</evidence>
<dbReference type="InterPro" id="IPR023753">
    <property type="entry name" value="FAD/NAD-binding_dom"/>
</dbReference>
<dbReference type="InterPro" id="IPR036188">
    <property type="entry name" value="FAD/NAD-bd_sf"/>
</dbReference>
<dbReference type="GO" id="GO:0016651">
    <property type="term" value="F:oxidoreductase activity, acting on NAD(P)H"/>
    <property type="evidence" value="ECO:0007669"/>
    <property type="project" value="TreeGrafter"/>
</dbReference>
<dbReference type="InterPro" id="IPR016156">
    <property type="entry name" value="FAD/NAD-linked_Rdtase_dimer_sf"/>
</dbReference>
<dbReference type="PANTHER" id="PTHR43557">
    <property type="entry name" value="APOPTOSIS-INDUCING FACTOR 1"/>
    <property type="match status" value="1"/>
</dbReference>
<dbReference type="GO" id="GO:0005737">
    <property type="term" value="C:cytoplasm"/>
    <property type="evidence" value="ECO:0007669"/>
    <property type="project" value="TreeGrafter"/>
</dbReference>
<dbReference type="Gene3D" id="3.30.390.30">
    <property type="match status" value="1"/>
</dbReference>
<evidence type="ECO:0000313" key="8">
    <source>
        <dbReference type="Proteomes" id="UP000294576"/>
    </source>
</evidence>
<keyword evidence="3" id="KW-0274">FAD</keyword>
<comment type="cofactor">
    <cofactor evidence="1">
        <name>FAD</name>
        <dbReference type="ChEBI" id="CHEBI:57692"/>
    </cofactor>
</comment>
<dbReference type="Pfam" id="PF14759">
    <property type="entry name" value="Reductase_C"/>
    <property type="match status" value="1"/>
</dbReference>
<feature type="domain" description="Reductase C-terminal" evidence="6">
    <location>
        <begin position="323"/>
        <end position="404"/>
    </location>
</feature>
<dbReference type="PANTHER" id="PTHR43557:SF2">
    <property type="entry name" value="RIESKE DOMAIN-CONTAINING PROTEIN-RELATED"/>
    <property type="match status" value="1"/>
</dbReference>
<evidence type="ECO:0000256" key="3">
    <source>
        <dbReference type="ARBA" id="ARBA00022827"/>
    </source>
</evidence>
<dbReference type="Proteomes" id="UP000294576">
    <property type="component" value="Unassembled WGS sequence"/>
</dbReference>
<dbReference type="GO" id="GO:0051213">
    <property type="term" value="F:dioxygenase activity"/>
    <property type="evidence" value="ECO:0007669"/>
    <property type="project" value="UniProtKB-KW"/>
</dbReference>
<keyword evidence="2" id="KW-0285">Flavoprotein</keyword>
<dbReference type="Pfam" id="PF07992">
    <property type="entry name" value="Pyr_redox_2"/>
    <property type="match status" value="1"/>
</dbReference>
<dbReference type="PRINTS" id="PR00411">
    <property type="entry name" value="PNDRDTASEI"/>
</dbReference>
<reference evidence="7 8" key="1">
    <citation type="submission" date="2019-03" db="EMBL/GenBank/DDBJ databases">
        <title>Genomic Encyclopedia of Type Strains, Phase IV (KMG-V): Genome sequencing to study the core and pangenomes of soil and plant-associated prokaryotes.</title>
        <authorList>
            <person name="Whitman W."/>
        </authorList>
    </citation>
    <scope>NUCLEOTIDE SEQUENCE [LARGE SCALE GENOMIC DNA]</scope>
    <source>
        <strain evidence="7 8">Hc14</strain>
    </source>
</reference>
<evidence type="ECO:0000259" key="5">
    <source>
        <dbReference type="Pfam" id="PF07992"/>
    </source>
</evidence>
<dbReference type="SUPFAM" id="SSF51905">
    <property type="entry name" value="FAD/NAD(P)-binding domain"/>
    <property type="match status" value="2"/>
</dbReference>
<name>A0A4R3PRW6_RHISU</name>
<feature type="domain" description="FAD/NAD(P)-binding" evidence="5">
    <location>
        <begin position="5"/>
        <end position="303"/>
    </location>
</feature>
<comment type="caution">
    <text evidence="7">The sequence shown here is derived from an EMBL/GenBank/DDBJ whole genome shotgun (WGS) entry which is preliminary data.</text>
</comment>
<accession>A0A4R3PRW6</accession>
<evidence type="ECO:0000313" key="7">
    <source>
        <dbReference type="EMBL" id="TCU07594.1"/>
    </source>
</evidence>
<evidence type="ECO:0000256" key="4">
    <source>
        <dbReference type="ARBA" id="ARBA00023002"/>
    </source>
</evidence>
<evidence type="ECO:0000256" key="1">
    <source>
        <dbReference type="ARBA" id="ARBA00001974"/>
    </source>
</evidence>
<dbReference type="InterPro" id="IPR028202">
    <property type="entry name" value="Reductase_C"/>
</dbReference>
<protein>
    <submittedName>
        <fullName evidence="7">3-phenylpropionate/trans-cinnamate dioxygenase ferredoxin reductase subunit</fullName>
    </submittedName>
</protein>
<dbReference type="AlphaFoldDB" id="A0A4R3PRW6"/>
<keyword evidence="4" id="KW-0560">Oxidoreductase</keyword>
<dbReference type="InterPro" id="IPR050446">
    <property type="entry name" value="FAD-oxidoreductase/Apoptosis"/>
</dbReference>
<gene>
    <name evidence="7" type="ORF">EV132_12937</name>
</gene>
<dbReference type="EMBL" id="SMBH01000029">
    <property type="protein sequence ID" value="TCU07594.1"/>
    <property type="molecule type" value="Genomic_DNA"/>
</dbReference>
<organism evidence="7 8">
    <name type="scientific">Rhizobium sullae</name>
    <name type="common">Rhizobium hedysari</name>
    <dbReference type="NCBI Taxonomy" id="50338"/>
    <lineage>
        <taxon>Bacteria</taxon>
        <taxon>Pseudomonadati</taxon>
        <taxon>Pseudomonadota</taxon>
        <taxon>Alphaproteobacteria</taxon>
        <taxon>Hyphomicrobiales</taxon>
        <taxon>Rhizobiaceae</taxon>
        <taxon>Rhizobium/Agrobacterium group</taxon>
        <taxon>Rhizobium</taxon>
    </lineage>
</organism>
<proteinExistence type="predicted"/>
<dbReference type="Gene3D" id="3.50.50.60">
    <property type="entry name" value="FAD/NAD(P)-binding domain"/>
    <property type="match status" value="2"/>
</dbReference>